<dbReference type="GO" id="GO:0004519">
    <property type="term" value="F:endonuclease activity"/>
    <property type="evidence" value="ECO:0007669"/>
    <property type="project" value="UniProtKB-KW"/>
</dbReference>
<dbReference type="InterPro" id="IPR005135">
    <property type="entry name" value="Endo/exonuclease/phosphatase"/>
</dbReference>
<dbReference type="PANTHER" id="PTHR42834:SF1">
    <property type="entry name" value="ENDONUCLEASE_EXONUCLEASE_PHOSPHATASE FAMILY PROTEIN (AFU_ORTHOLOGUE AFUA_3G09210)"/>
    <property type="match status" value="1"/>
</dbReference>
<evidence type="ECO:0000313" key="2">
    <source>
        <dbReference type="EMBL" id="MFD0977415.1"/>
    </source>
</evidence>
<comment type="caution">
    <text evidence="2">The sequence shown here is derived from an EMBL/GenBank/DDBJ whole genome shotgun (WGS) entry which is preliminary data.</text>
</comment>
<gene>
    <name evidence="2" type="ORF">ACFQ1G_11485</name>
</gene>
<sequence>MRSIKIIFTFFLINFQFIACLAQQKLEYHILSIAFYNLENLYDIHDDPLKFDDDRTPLGKDRWTEEVYQKKIRNMAFAISQIGLEETNSPPAIIGVCEIENISVLEDLISQPALIDYEYGIIHYDSPDLRGIDVALLYRKKHFQPLNSISHELILEDPKIPGKRIYTRDQLVVSGLLNGESIDLIVNHWPSRSGGEKASSPKREKAALLNKMIIDSLQRINPYTKIISMGDFNDDPNSKSFKKVLAPKPESKEVGFKEFYNPMMNLFQQGIGSLAYRDSWNLFDQILISQPLLEKNAPGYNYFKAGIFNPSFLITPTGQYKGYPFRSFGSGGFTDGYSDHFPVYILLIKKIE</sequence>
<protein>
    <submittedName>
        <fullName evidence="2">Endonuclease/exonuclease/phosphatase family protein</fullName>
    </submittedName>
</protein>
<dbReference type="PANTHER" id="PTHR42834">
    <property type="entry name" value="ENDONUCLEASE/EXONUCLEASE/PHOSPHATASE FAMILY PROTEIN (AFU_ORTHOLOGUE AFUA_3G09210)"/>
    <property type="match status" value="1"/>
</dbReference>
<evidence type="ECO:0000259" key="1">
    <source>
        <dbReference type="Pfam" id="PF19580"/>
    </source>
</evidence>
<keyword evidence="2" id="KW-0540">Nuclease</keyword>
<dbReference type="RefSeq" id="WP_380739680.1">
    <property type="nucleotide sequence ID" value="NZ_JBHTJP010000035.1"/>
</dbReference>
<organism evidence="2 3">
    <name type="scientific">Salinimicrobium gaetbulicola</name>
    <dbReference type="NCBI Taxonomy" id="999702"/>
    <lineage>
        <taxon>Bacteria</taxon>
        <taxon>Pseudomonadati</taxon>
        <taxon>Bacteroidota</taxon>
        <taxon>Flavobacteriia</taxon>
        <taxon>Flavobacteriales</taxon>
        <taxon>Flavobacteriaceae</taxon>
        <taxon>Salinimicrobium</taxon>
    </lineage>
</organism>
<dbReference type="InterPro" id="IPR036691">
    <property type="entry name" value="Endo/exonu/phosph_ase_sf"/>
</dbReference>
<dbReference type="SUPFAM" id="SSF56219">
    <property type="entry name" value="DNase I-like"/>
    <property type="match status" value="1"/>
</dbReference>
<keyword evidence="2" id="KW-0255">Endonuclease</keyword>
<dbReference type="Proteomes" id="UP001597100">
    <property type="component" value="Unassembled WGS sequence"/>
</dbReference>
<accession>A0ABW3IHS6</accession>
<name>A0ABW3IHS6_9FLAO</name>
<keyword evidence="2" id="KW-0378">Hydrolase</keyword>
<feature type="domain" description="Endonuclease/exonuclease/phosphatase" evidence="1">
    <location>
        <begin position="32"/>
        <end position="348"/>
    </location>
</feature>
<reference evidence="3" key="1">
    <citation type="journal article" date="2019" name="Int. J. Syst. Evol. Microbiol.">
        <title>The Global Catalogue of Microorganisms (GCM) 10K type strain sequencing project: providing services to taxonomists for standard genome sequencing and annotation.</title>
        <authorList>
            <consortium name="The Broad Institute Genomics Platform"/>
            <consortium name="The Broad Institute Genome Sequencing Center for Infectious Disease"/>
            <person name="Wu L."/>
            <person name="Ma J."/>
        </authorList>
    </citation>
    <scope>NUCLEOTIDE SEQUENCE [LARGE SCALE GENOMIC DNA]</scope>
    <source>
        <strain evidence="3">CCUG 60898</strain>
    </source>
</reference>
<dbReference type="EMBL" id="JBHTJP010000035">
    <property type="protein sequence ID" value="MFD0977415.1"/>
    <property type="molecule type" value="Genomic_DNA"/>
</dbReference>
<keyword evidence="3" id="KW-1185">Reference proteome</keyword>
<dbReference type="Pfam" id="PF19580">
    <property type="entry name" value="Exo_endo_phos_3"/>
    <property type="match status" value="1"/>
</dbReference>
<proteinExistence type="predicted"/>
<evidence type="ECO:0000313" key="3">
    <source>
        <dbReference type="Proteomes" id="UP001597100"/>
    </source>
</evidence>
<dbReference type="Gene3D" id="3.60.10.10">
    <property type="entry name" value="Endonuclease/exonuclease/phosphatase"/>
    <property type="match status" value="1"/>
</dbReference>